<keyword evidence="1" id="KW-0812">Transmembrane</keyword>
<reference evidence="2 3" key="1">
    <citation type="submission" date="2022-08" db="EMBL/GenBank/DDBJ databases">
        <title>Reclassification of Massilia species as members of the genera Telluria, Duganella, Pseudoduganella, Mokoshia gen. nov. and Zemynaea gen. nov. using orthogonal and non-orthogonal genome-based approaches.</title>
        <authorList>
            <person name="Bowman J.P."/>
        </authorList>
    </citation>
    <scope>NUCLEOTIDE SEQUENCE [LARGE SCALE GENOMIC DNA]</scope>
    <source>
        <strain evidence="2 3">JCM 31607</strain>
    </source>
</reference>
<keyword evidence="1" id="KW-1133">Transmembrane helix</keyword>
<proteinExistence type="predicted"/>
<gene>
    <name evidence="2" type="ORF">NX773_12495</name>
</gene>
<protein>
    <submittedName>
        <fullName evidence="2">CCDC90 family protein</fullName>
    </submittedName>
</protein>
<dbReference type="EMBL" id="JANUGV010000002">
    <property type="protein sequence ID" value="MCS0608985.1"/>
    <property type="molecule type" value="Genomic_DNA"/>
</dbReference>
<organism evidence="2 3">
    <name type="scientific">Massilia solisilvae</name>
    <dbReference type="NCBI Taxonomy" id="1811225"/>
    <lineage>
        <taxon>Bacteria</taxon>
        <taxon>Pseudomonadati</taxon>
        <taxon>Pseudomonadota</taxon>
        <taxon>Betaproteobacteria</taxon>
        <taxon>Burkholderiales</taxon>
        <taxon>Oxalobacteraceae</taxon>
        <taxon>Telluria group</taxon>
        <taxon>Massilia</taxon>
    </lineage>
</organism>
<keyword evidence="3" id="KW-1185">Reference proteome</keyword>
<name>A0ABT2BLM9_9BURK</name>
<dbReference type="Proteomes" id="UP001205861">
    <property type="component" value="Unassembled WGS sequence"/>
</dbReference>
<evidence type="ECO:0000313" key="3">
    <source>
        <dbReference type="Proteomes" id="UP001205861"/>
    </source>
</evidence>
<comment type="caution">
    <text evidence="2">The sequence shown here is derived from an EMBL/GenBank/DDBJ whole genome shotgun (WGS) entry which is preliminary data.</text>
</comment>
<dbReference type="RefSeq" id="WP_258856633.1">
    <property type="nucleotide sequence ID" value="NZ_JANUGV010000002.1"/>
</dbReference>
<accession>A0ABT2BLM9</accession>
<keyword evidence="1" id="KW-0472">Membrane</keyword>
<sequence>MEAREITEMLLDTQKMVERLETAGVPPAHARAYVAVLLDAINSADAHYALRLATKDELAQGLADVRAEIRQLETRMETGFAQIRAEMANLRTELIKWVVTVGILQTTLITALVLKLVP</sequence>
<evidence type="ECO:0000256" key="1">
    <source>
        <dbReference type="SAM" id="Phobius"/>
    </source>
</evidence>
<dbReference type="Gene3D" id="1.20.5.340">
    <property type="match status" value="1"/>
</dbReference>
<evidence type="ECO:0000313" key="2">
    <source>
        <dbReference type="EMBL" id="MCS0608985.1"/>
    </source>
</evidence>
<feature type="transmembrane region" description="Helical" evidence="1">
    <location>
        <begin position="94"/>
        <end position="114"/>
    </location>
</feature>